<evidence type="ECO:0000256" key="7">
    <source>
        <dbReference type="ARBA" id="ARBA00023002"/>
    </source>
</evidence>
<evidence type="ECO:0000313" key="14">
    <source>
        <dbReference type="EMBL" id="MBC8208698.1"/>
    </source>
</evidence>
<name>A0A8J6N6N6_9BACT</name>
<evidence type="ECO:0000256" key="3">
    <source>
        <dbReference type="ARBA" id="ARBA00005854"/>
    </source>
</evidence>
<evidence type="ECO:0000256" key="4">
    <source>
        <dbReference type="ARBA" id="ARBA00013001"/>
    </source>
</evidence>
<dbReference type="InterPro" id="IPR045865">
    <property type="entry name" value="ACT-like_dom_sf"/>
</dbReference>
<dbReference type="CDD" id="cd12174">
    <property type="entry name" value="PGDH_like_3"/>
    <property type="match status" value="1"/>
</dbReference>
<dbReference type="InterPro" id="IPR029753">
    <property type="entry name" value="D-isomer_DH_CS"/>
</dbReference>
<dbReference type="InterPro" id="IPR006139">
    <property type="entry name" value="D-isomer_2_OHA_DH_cat_dom"/>
</dbReference>
<evidence type="ECO:0000313" key="15">
    <source>
        <dbReference type="Proteomes" id="UP000599024"/>
    </source>
</evidence>
<comment type="similarity">
    <text evidence="3 12">Belongs to the D-isomer specific 2-hydroxyacid dehydrogenase family.</text>
</comment>
<protein>
    <recommendedName>
        <fullName evidence="6">D-3-phosphoglycerate dehydrogenase</fullName>
        <ecNumber evidence="4">1.1.1.399</ecNumber>
        <ecNumber evidence="5">1.1.1.95</ecNumber>
    </recommendedName>
    <alternativeName>
        <fullName evidence="9">2-oxoglutarate reductase</fullName>
    </alternativeName>
</protein>
<dbReference type="InterPro" id="IPR029752">
    <property type="entry name" value="D-isomer_DH_CS1"/>
</dbReference>
<reference evidence="14 15" key="1">
    <citation type="submission" date="2020-08" db="EMBL/GenBank/DDBJ databases">
        <title>Bridging the membrane lipid divide: bacteria of the FCB group superphylum have the potential to synthesize archaeal ether lipids.</title>
        <authorList>
            <person name="Villanueva L."/>
            <person name="Von Meijenfeldt F.A.B."/>
            <person name="Westbye A.B."/>
            <person name="Yadav S."/>
            <person name="Hopmans E.C."/>
            <person name="Dutilh B.E."/>
            <person name="Sinninghe Damste J.S."/>
        </authorList>
    </citation>
    <scope>NUCLEOTIDE SEQUENCE [LARGE SCALE GENOMIC DNA]</scope>
    <source>
        <strain evidence="14">NIOZ-UU81</strain>
    </source>
</reference>
<organism evidence="14 15">
    <name type="scientific">Candidatus Desulfatifera sulfidica</name>
    <dbReference type="NCBI Taxonomy" id="2841691"/>
    <lineage>
        <taxon>Bacteria</taxon>
        <taxon>Pseudomonadati</taxon>
        <taxon>Thermodesulfobacteriota</taxon>
        <taxon>Desulfobulbia</taxon>
        <taxon>Desulfobulbales</taxon>
        <taxon>Desulfobulbaceae</taxon>
        <taxon>Candidatus Desulfatifera</taxon>
    </lineage>
</organism>
<evidence type="ECO:0000256" key="1">
    <source>
        <dbReference type="ARBA" id="ARBA00003800"/>
    </source>
</evidence>
<evidence type="ECO:0000256" key="11">
    <source>
        <dbReference type="ARBA" id="ARBA00048731"/>
    </source>
</evidence>
<accession>A0A8J6N6N6</accession>
<dbReference type="InterPro" id="IPR006140">
    <property type="entry name" value="D-isomer_DH_NAD-bd"/>
</dbReference>
<dbReference type="Pfam" id="PF00389">
    <property type="entry name" value="2-Hacid_dh"/>
    <property type="match status" value="1"/>
</dbReference>
<dbReference type="InterPro" id="IPR002912">
    <property type="entry name" value="ACT_dom"/>
</dbReference>
<dbReference type="AlphaFoldDB" id="A0A8J6N6N6"/>
<dbReference type="UniPathway" id="UPA00135">
    <property type="reaction ID" value="UER00196"/>
</dbReference>
<evidence type="ECO:0000256" key="9">
    <source>
        <dbReference type="ARBA" id="ARBA00030455"/>
    </source>
</evidence>
<comment type="catalytic activity">
    <reaction evidence="10">
        <text>(R)-2-hydroxyglutarate + NAD(+) = 2-oxoglutarate + NADH + H(+)</text>
        <dbReference type="Rhea" id="RHEA:49612"/>
        <dbReference type="ChEBI" id="CHEBI:15378"/>
        <dbReference type="ChEBI" id="CHEBI:15801"/>
        <dbReference type="ChEBI" id="CHEBI:16810"/>
        <dbReference type="ChEBI" id="CHEBI:57540"/>
        <dbReference type="ChEBI" id="CHEBI:57945"/>
        <dbReference type="EC" id="1.1.1.399"/>
    </reaction>
</comment>
<dbReference type="SUPFAM" id="SSF51735">
    <property type="entry name" value="NAD(P)-binding Rossmann-fold domains"/>
    <property type="match status" value="1"/>
</dbReference>
<dbReference type="PANTHER" id="PTHR42938">
    <property type="entry name" value="FORMATE DEHYDROGENASE 1"/>
    <property type="match status" value="1"/>
</dbReference>
<keyword evidence="8" id="KW-0520">NAD</keyword>
<dbReference type="PROSITE" id="PS51671">
    <property type="entry name" value="ACT"/>
    <property type="match status" value="1"/>
</dbReference>
<evidence type="ECO:0000256" key="8">
    <source>
        <dbReference type="ARBA" id="ARBA00023027"/>
    </source>
</evidence>
<dbReference type="GO" id="GO:0004617">
    <property type="term" value="F:phosphoglycerate dehydrogenase activity"/>
    <property type="evidence" value="ECO:0007669"/>
    <property type="project" value="UniProtKB-EC"/>
</dbReference>
<comment type="catalytic activity">
    <reaction evidence="11">
        <text>(2R)-3-phosphoglycerate + NAD(+) = 3-phosphooxypyruvate + NADH + H(+)</text>
        <dbReference type="Rhea" id="RHEA:12641"/>
        <dbReference type="ChEBI" id="CHEBI:15378"/>
        <dbReference type="ChEBI" id="CHEBI:18110"/>
        <dbReference type="ChEBI" id="CHEBI:57540"/>
        <dbReference type="ChEBI" id="CHEBI:57945"/>
        <dbReference type="ChEBI" id="CHEBI:58272"/>
        <dbReference type="EC" id="1.1.1.95"/>
    </reaction>
</comment>
<dbReference type="EC" id="1.1.1.95" evidence="5"/>
<dbReference type="CDD" id="cd04901">
    <property type="entry name" value="ACT_3PGDH"/>
    <property type="match status" value="1"/>
</dbReference>
<dbReference type="GO" id="GO:0051287">
    <property type="term" value="F:NAD binding"/>
    <property type="evidence" value="ECO:0007669"/>
    <property type="project" value="InterPro"/>
</dbReference>
<evidence type="ECO:0000256" key="12">
    <source>
        <dbReference type="RuleBase" id="RU003719"/>
    </source>
</evidence>
<comment type="pathway">
    <text evidence="2">Amino-acid biosynthesis; L-serine biosynthesis; L-serine from 3-phospho-D-glycerate: step 1/3.</text>
</comment>
<proteinExistence type="inferred from homology"/>
<sequence length="393" mass="42033">MDTVNVKIMNAIAPEGLALFDDGFQYGPDETDPQGIVVRSSPVNVADFPSLLTVARAGAGTNNINVEEATAKGICVFNTPGANANAVVDLVFPMIGIWLRNIYKGIAFCDGLAKIPRDQVGAEVERRKSAFRGVEIAGKSLGVIGLGQIGVRLANGGIHRHMKVFGYDPSPTIDNVHNLLPEVTVTRSMRATLKESDIVSLHLPLNDATRGMVNAEFVASMRPGAILVNYSRGPVVDEQAVLDALNSGHLEAFITDFPSPAVIGNDKVLITPHLGASTQESEENCACMAVGELASYLRYGNVSHSVNFPNIESIPGDNAHTRLIVINQDVPGMIGFVTGVLGKHHVNIANFLNRSNGKIGYNIIDLETELAPEVVAEIEAHDDVVRTRCIGLK</sequence>
<evidence type="ECO:0000256" key="10">
    <source>
        <dbReference type="ARBA" id="ARBA00048126"/>
    </source>
</evidence>
<dbReference type="Proteomes" id="UP000599024">
    <property type="component" value="Unassembled WGS sequence"/>
</dbReference>
<dbReference type="InterPro" id="IPR036291">
    <property type="entry name" value="NAD(P)-bd_dom_sf"/>
</dbReference>
<gene>
    <name evidence="14" type="ORF">H8E79_05980</name>
</gene>
<feature type="domain" description="ACT" evidence="13">
    <location>
        <begin position="322"/>
        <end position="392"/>
    </location>
</feature>
<evidence type="ECO:0000256" key="5">
    <source>
        <dbReference type="ARBA" id="ARBA00013143"/>
    </source>
</evidence>
<evidence type="ECO:0000259" key="13">
    <source>
        <dbReference type="PROSITE" id="PS51671"/>
    </source>
</evidence>
<dbReference type="EC" id="1.1.1.399" evidence="4"/>
<dbReference type="Gene3D" id="3.40.50.720">
    <property type="entry name" value="NAD(P)-binding Rossmann-like Domain"/>
    <property type="match status" value="2"/>
</dbReference>
<evidence type="ECO:0000256" key="6">
    <source>
        <dbReference type="ARBA" id="ARBA00021582"/>
    </source>
</evidence>
<dbReference type="EMBL" id="JACNLK010000049">
    <property type="protein sequence ID" value="MBC8208698.1"/>
    <property type="molecule type" value="Genomic_DNA"/>
</dbReference>
<keyword evidence="7 12" id="KW-0560">Oxidoreductase</keyword>
<evidence type="ECO:0000256" key="2">
    <source>
        <dbReference type="ARBA" id="ARBA00005216"/>
    </source>
</evidence>
<dbReference type="PROSITE" id="PS00671">
    <property type="entry name" value="D_2_HYDROXYACID_DH_3"/>
    <property type="match status" value="1"/>
</dbReference>
<dbReference type="SUPFAM" id="SSF55021">
    <property type="entry name" value="ACT-like"/>
    <property type="match status" value="1"/>
</dbReference>
<comment type="caution">
    <text evidence="14">The sequence shown here is derived from an EMBL/GenBank/DDBJ whole genome shotgun (WGS) entry which is preliminary data.</text>
</comment>
<dbReference type="SUPFAM" id="SSF52283">
    <property type="entry name" value="Formate/glycerate dehydrogenase catalytic domain-like"/>
    <property type="match status" value="1"/>
</dbReference>
<dbReference type="PROSITE" id="PS00065">
    <property type="entry name" value="D_2_HYDROXYACID_DH_1"/>
    <property type="match status" value="1"/>
</dbReference>
<comment type="function">
    <text evidence="1">Catalyzes the reversible oxidation of 3-phospho-D-glycerate to 3-phosphonooxypyruvate, the first step of the phosphorylated L-serine biosynthesis pathway. Also catalyzes the reversible oxidation of 2-hydroxyglutarate to 2-oxoglutarate.</text>
</comment>
<dbReference type="Gene3D" id="3.30.70.260">
    <property type="match status" value="1"/>
</dbReference>
<dbReference type="PANTHER" id="PTHR42938:SF47">
    <property type="entry name" value="HYDROXYPYRUVATE REDUCTASE"/>
    <property type="match status" value="1"/>
</dbReference>
<dbReference type="Pfam" id="PF02826">
    <property type="entry name" value="2-Hacid_dh_C"/>
    <property type="match status" value="1"/>
</dbReference>